<comment type="caution">
    <text evidence="1">The sequence shown here is derived from an EMBL/GenBank/DDBJ whole genome shotgun (WGS) entry which is preliminary data.</text>
</comment>
<protein>
    <submittedName>
        <fullName evidence="1">Uncharacterized protein</fullName>
    </submittedName>
</protein>
<proteinExistence type="predicted"/>
<accession>A0A105V133</accession>
<dbReference type="AlphaFoldDB" id="A0A105V133"/>
<reference evidence="1 2" key="1">
    <citation type="submission" date="2015-11" db="EMBL/GenBank/DDBJ databases">
        <title>Expanding the genomic diversity of Burkholderia species for the development of highly accurate diagnostics.</title>
        <authorList>
            <person name="Sahl J."/>
            <person name="Keim P."/>
            <person name="Wagner D."/>
        </authorList>
    </citation>
    <scope>NUCLEOTIDE SEQUENCE [LARGE SCALE GENOMIC DNA]</scope>
    <source>
        <strain evidence="1 2">MSMB1301WGS</strain>
    </source>
</reference>
<dbReference type="RefSeq" id="WP_060108696.1">
    <property type="nucleotide sequence ID" value="NZ_LPEQ01000126.1"/>
</dbReference>
<evidence type="ECO:0000313" key="2">
    <source>
        <dbReference type="Proteomes" id="UP000062317"/>
    </source>
</evidence>
<dbReference type="EMBL" id="LPEQ01000126">
    <property type="protein sequence ID" value="KVV39374.1"/>
    <property type="molecule type" value="Genomic_DNA"/>
</dbReference>
<name>A0A105V133_9BURK</name>
<gene>
    <name evidence="1" type="ORF">WT27_14355</name>
</gene>
<sequence length="337" mass="36007">MPSIVAAPAHLPPSPVAAETRMVHDVATLRPSDYRSADGASWVIATVTPAPDSGENVTGTAYFDTAKQQTVAVPDARRRYANRGTWQVVASSSPSVPASGRYDWLTLAWLPINRRPLPQTPEHLYSPFIHGGTIVYRWNPAAQGGEQFGNVRMIFPEWRQQVADVLRAAPGADAHAAAGAPASALDRAQQDDNPMAAALDFGTALHEEPVDRIAARLPALLHVNDLHEVSAIVFQCIAASREEDRPRLVEAISGSIFSIDDSARLLAIAYGAFAAGRAKPRPFSDAAQVARINDVFAALKQRTSALGVPVAQGSPWYEFFTAYRLGGASPGAGGSRQ</sequence>
<evidence type="ECO:0000313" key="1">
    <source>
        <dbReference type="EMBL" id="KVV39374.1"/>
    </source>
</evidence>
<organism evidence="1 2">
    <name type="scientific">Burkholderia territorii</name>
    <dbReference type="NCBI Taxonomy" id="1503055"/>
    <lineage>
        <taxon>Bacteria</taxon>
        <taxon>Pseudomonadati</taxon>
        <taxon>Pseudomonadota</taxon>
        <taxon>Betaproteobacteria</taxon>
        <taxon>Burkholderiales</taxon>
        <taxon>Burkholderiaceae</taxon>
        <taxon>Burkholderia</taxon>
        <taxon>Burkholderia cepacia complex</taxon>
    </lineage>
</organism>
<keyword evidence="2" id="KW-1185">Reference proteome</keyword>
<dbReference type="Proteomes" id="UP000062317">
    <property type="component" value="Unassembled WGS sequence"/>
</dbReference>